<dbReference type="STRING" id="1810919.A0A3D8R436"/>
<dbReference type="GeneID" id="38118909"/>
<reference evidence="2 3" key="1">
    <citation type="journal article" date="2018" name="IMA Fungus">
        <title>IMA Genome-F 9: Draft genome sequence of Annulohypoxylon stygium, Aspergillus mulundensis, Berkeleyomyces basicola (syn. Thielaviopsis basicola), Ceratocystis smalleyi, two Cercospora beticola strains, Coleophoma cylindrospora, Fusarium fracticaudum, Phialophora cf. hyalina, and Morchella septimelata.</title>
        <authorList>
            <person name="Wingfield B.D."/>
            <person name="Bills G.F."/>
            <person name="Dong Y."/>
            <person name="Huang W."/>
            <person name="Nel W.J."/>
            <person name="Swalarsk-Parry B.S."/>
            <person name="Vaghefi N."/>
            <person name="Wilken P.M."/>
            <person name="An Z."/>
            <person name="de Beer Z.W."/>
            <person name="De Vos L."/>
            <person name="Chen L."/>
            <person name="Duong T.A."/>
            <person name="Gao Y."/>
            <person name="Hammerbacher A."/>
            <person name="Kikkert J.R."/>
            <person name="Li Y."/>
            <person name="Li H."/>
            <person name="Li K."/>
            <person name="Li Q."/>
            <person name="Liu X."/>
            <person name="Ma X."/>
            <person name="Naidoo K."/>
            <person name="Pethybridge S.J."/>
            <person name="Sun J."/>
            <person name="Steenkamp E.T."/>
            <person name="van der Nest M.A."/>
            <person name="van Wyk S."/>
            <person name="Wingfield M.J."/>
            <person name="Xiong C."/>
            <person name="Yue Q."/>
            <person name="Zhang X."/>
        </authorList>
    </citation>
    <scope>NUCLEOTIDE SEQUENCE [LARGE SCALE GENOMIC DNA]</scope>
    <source>
        <strain evidence="2 3">DSM 5745</strain>
    </source>
</reference>
<feature type="compositionally biased region" description="Low complexity" evidence="1">
    <location>
        <begin position="202"/>
        <end position="222"/>
    </location>
</feature>
<feature type="region of interest" description="Disordered" evidence="1">
    <location>
        <begin position="138"/>
        <end position="162"/>
    </location>
</feature>
<name>A0A3D8R436_9EURO</name>
<dbReference type="AlphaFoldDB" id="A0A3D8R436"/>
<organism evidence="2 3">
    <name type="scientific">Aspergillus mulundensis</name>
    <dbReference type="NCBI Taxonomy" id="1810919"/>
    <lineage>
        <taxon>Eukaryota</taxon>
        <taxon>Fungi</taxon>
        <taxon>Dikarya</taxon>
        <taxon>Ascomycota</taxon>
        <taxon>Pezizomycotina</taxon>
        <taxon>Eurotiomycetes</taxon>
        <taxon>Eurotiomycetidae</taxon>
        <taxon>Eurotiales</taxon>
        <taxon>Aspergillaceae</taxon>
        <taxon>Aspergillus</taxon>
        <taxon>Aspergillus subgen. Nidulantes</taxon>
    </lineage>
</organism>
<sequence>MRRLLDQNDEADSNVPLAKRNRDPSRPYNQFMYQLETQRRRYDDLDSPDRPESTAPGVNTRAYKQVRNQWEESEQWNPKWGVLPGPSWNHEIPFDEWLSDKFKEQDEKDRINREYALKQSASLRTFQQRELDAHKDGFRQNPQESAGGAADAPSRLAGVYPDPLPLPESAGYKATVPIPAGSKYRGWGIFGGKPTVDGDQDSGTSSASSPSSNSGSAVSAGSEYADTSPSTDCKVDNTGPEPLERTVPAKRGHPDGSESGSPPVRRSARLRNQNRQLNSKNA</sequence>
<dbReference type="OrthoDB" id="4510100at2759"/>
<dbReference type="RefSeq" id="XP_026600568.1">
    <property type="nucleotide sequence ID" value="XM_026750555.1"/>
</dbReference>
<evidence type="ECO:0000313" key="3">
    <source>
        <dbReference type="Proteomes" id="UP000256690"/>
    </source>
</evidence>
<feature type="region of interest" description="Disordered" evidence="1">
    <location>
        <begin position="191"/>
        <end position="282"/>
    </location>
</feature>
<proteinExistence type="predicted"/>
<feature type="compositionally biased region" description="Polar residues" evidence="1">
    <location>
        <begin position="27"/>
        <end position="36"/>
    </location>
</feature>
<feature type="compositionally biased region" description="Basic and acidic residues" evidence="1">
    <location>
        <begin position="37"/>
        <end position="52"/>
    </location>
</feature>
<feature type="compositionally biased region" description="Polar residues" evidence="1">
    <location>
        <begin position="270"/>
        <end position="282"/>
    </location>
</feature>
<protein>
    <submittedName>
        <fullName evidence="2">Uncharacterized protein</fullName>
    </submittedName>
</protein>
<evidence type="ECO:0000313" key="2">
    <source>
        <dbReference type="EMBL" id="RDW68779.1"/>
    </source>
</evidence>
<dbReference type="Proteomes" id="UP000256690">
    <property type="component" value="Unassembled WGS sequence"/>
</dbReference>
<dbReference type="EMBL" id="PVWQ01000011">
    <property type="protein sequence ID" value="RDW68779.1"/>
    <property type="molecule type" value="Genomic_DNA"/>
</dbReference>
<accession>A0A3D8R436</accession>
<comment type="caution">
    <text evidence="2">The sequence shown here is derived from an EMBL/GenBank/DDBJ whole genome shotgun (WGS) entry which is preliminary data.</text>
</comment>
<gene>
    <name evidence="2" type="ORF">DSM5745_08539</name>
</gene>
<evidence type="ECO:0000256" key="1">
    <source>
        <dbReference type="SAM" id="MobiDB-lite"/>
    </source>
</evidence>
<keyword evidence="3" id="KW-1185">Reference proteome</keyword>
<feature type="region of interest" description="Disordered" evidence="1">
    <location>
        <begin position="1"/>
        <end position="61"/>
    </location>
</feature>